<dbReference type="VEuPathDB" id="TriTrypDB:BCY84_21607"/>
<feature type="domain" description="ABC transmembrane type-1" evidence="10">
    <location>
        <begin position="192"/>
        <end position="379"/>
    </location>
</feature>
<dbReference type="VEuPathDB" id="TriTrypDB:TcCL_ESM11271"/>
<keyword evidence="3 8" id="KW-0812">Transmembrane</keyword>
<dbReference type="GO" id="GO:0005324">
    <property type="term" value="F:long-chain fatty acid transmembrane transporter activity"/>
    <property type="evidence" value="ECO:0007669"/>
    <property type="project" value="TreeGrafter"/>
</dbReference>
<evidence type="ECO:0000256" key="1">
    <source>
        <dbReference type="ARBA" id="ARBA00008575"/>
    </source>
</evidence>
<dbReference type="InterPro" id="IPR003439">
    <property type="entry name" value="ABC_transporter-like_ATP-bd"/>
</dbReference>
<dbReference type="SUPFAM" id="SSF52540">
    <property type="entry name" value="P-loop containing nucleoside triphosphate hydrolases"/>
    <property type="match status" value="1"/>
</dbReference>
<dbReference type="GO" id="GO:0007031">
    <property type="term" value="P:peroxisome organization"/>
    <property type="evidence" value="ECO:0007669"/>
    <property type="project" value="TreeGrafter"/>
</dbReference>
<dbReference type="InterPro" id="IPR017871">
    <property type="entry name" value="ABC_transporter-like_CS"/>
</dbReference>
<dbReference type="VEuPathDB" id="TriTrypDB:Tc_MARK_4254"/>
<dbReference type="VEuPathDB" id="TriTrypDB:ECC02_002709"/>
<feature type="transmembrane region" description="Helical" evidence="8">
    <location>
        <begin position="90"/>
        <end position="108"/>
    </location>
</feature>
<dbReference type="Proteomes" id="UP000246121">
    <property type="component" value="Unassembled WGS sequence"/>
</dbReference>
<dbReference type="VEuPathDB" id="TriTrypDB:C4B63_2g366"/>
<dbReference type="PROSITE" id="PS00211">
    <property type="entry name" value="ABC_TRANSPORTER_1"/>
    <property type="match status" value="1"/>
</dbReference>
<evidence type="ECO:0000259" key="10">
    <source>
        <dbReference type="PROSITE" id="PS50929"/>
    </source>
</evidence>
<dbReference type="InterPro" id="IPR036640">
    <property type="entry name" value="ABC1_TM_sf"/>
</dbReference>
<dbReference type="PROSITE" id="PS50929">
    <property type="entry name" value="ABC_TM1F"/>
    <property type="match status" value="1"/>
</dbReference>
<organism evidence="11 12">
    <name type="scientific">Trypanosoma cruzi</name>
    <dbReference type="NCBI Taxonomy" id="5693"/>
    <lineage>
        <taxon>Eukaryota</taxon>
        <taxon>Discoba</taxon>
        <taxon>Euglenozoa</taxon>
        <taxon>Kinetoplastea</taxon>
        <taxon>Metakinetoplastina</taxon>
        <taxon>Trypanosomatida</taxon>
        <taxon>Trypanosomatidae</taxon>
        <taxon>Trypanosoma</taxon>
        <taxon>Schizotrypanum</taxon>
    </lineage>
</organism>
<feature type="transmembrane region" description="Helical" evidence="8">
    <location>
        <begin position="215"/>
        <end position="233"/>
    </location>
</feature>
<dbReference type="Pfam" id="PF00005">
    <property type="entry name" value="ABC_tran"/>
    <property type="match status" value="1"/>
</dbReference>
<dbReference type="Gene3D" id="1.20.1560.10">
    <property type="entry name" value="ABC transporter type 1, transmembrane domain"/>
    <property type="match status" value="1"/>
</dbReference>
<dbReference type="InterPro" id="IPR011527">
    <property type="entry name" value="ABC1_TM_dom"/>
</dbReference>
<dbReference type="VEuPathDB" id="TriTrypDB:TcCLB.509237.30"/>
<dbReference type="VEuPathDB" id="TriTrypDB:TcBrA4_0059420"/>
<dbReference type="VEuPathDB" id="TriTrypDB:TCDM_01636"/>
<dbReference type="GO" id="GO:0016887">
    <property type="term" value="F:ATP hydrolysis activity"/>
    <property type="evidence" value="ECO:0007669"/>
    <property type="project" value="InterPro"/>
</dbReference>
<gene>
    <name evidence="11" type="ORF">C4B63_2g366</name>
</gene>
<dbReference type="GO" id="GO:0006635">
    <property type="term" value="P:fatty acid beta-oxidation"/>
    <property type="evidence" value="ECO:0007669"/>
    <property type="project" value="TreeGrafter"/>
</dbReference>
<evidence type="ECO:0000256" key="7">
    <source>
        <dbReference type="ARBA" id="ARBA00023136"/>
    </source>
</evidence>
<comment type="caution">
    <text evidence="11">The sequence shown here is derived from an EMBL/GenBank/DDBJ whole genome shotgun (WGS) entry which is preliminary data.</text>
</comment>
<evidence type="ECO:0000256" key="3">
    <source>
        <dbReference type="ARBA" id="ARBA00022692"/>
    </source>
</evidence>
<dbReference type="AlphaFoldDB" id="A0A2V2W2E6"/>
<dbReference type="OrthoDB" id="422637at2759"/>
<feature type="domain" description="ABC transporter" evidence="9">
    <location>
        <begin position="421"/>
        <end position="632"/>
    </location>
</feature>
<proteinExistence type="inferred from homology"/>
<protein>
    <submittedName>
        <fullName evidence="11">Putative glycosomal transporter (GAT2)</fullName>
    </submittedName>
</protein>
<evidence type="ECO:0000259" key="9">
    <source>
        <dbReference type="PROSITE" id="PS50893"/>
    </source>
</evidence>
<evidence type="ECO:0000256" key="4">
    <source>
        <dbReference type="ARBA" id="ARBA00022741"/>
    </source>
</evidence>
<comment type="similarity">
    <text evidence="1">Belongs to the ABC transporter superfamily. ABCD family. Peroxisomal fatty acyl CoA transporter (TC 3.A.1.203) subfamily.</text>
</comment>
<dbReference type="GO" id="GO:0015910">
    <property type="term" value="P:long-chain fatty acid import into peroxisome"/>
    <property type="evidence" value="ECO:0007669"/>
    <property type="project" value="TreeGrafter"/>
</dbReference>
<dbReference type="SUPFAM" id="SSF90123">
    <property type="entry name" value="ABC transporter transmembrane region"/>
    <property type="match status" value="1"/>
</dbReference>
<dbReference type="Pfam" id="PF06472">
    <property type="entry name" value="ABC_membrane_2"/>
    <property type="match status" value="1"/>
</dbReference>
<dbReference type="Gene3D" id="3.40.50.300">
    <property type="entry name" value="P-loop containing nucleotide triphosphate hydrolases"/>
    <property type="match status" value="1"/>
</dbReference>
<keyword evidence="2" id="KW-0813">Transport</keyword>
<dbReference type="CDD" id="cd03223">
    <property type="entry name" value="ABCD_peroxisomal_ALDP"/>
    <property type="match status" value="1"/>
</dbReference>
<keyword evidence="4" id="KW-0547">Nucleotide-binding</keyword>
<dbReference type="PANTHER" id="PTHR11384">
    <property type="entry name" value="ATP-BINDING CASSETTE, SUB-FAMILY D MEMBER"/>
    <property type="match status" value="1"/>
</dbReference>
<evidence type="ECO:0000313" key="11">
    <source>
        <dbReference type="EMBL" id="PWV02691.1"/>
    </source>
</evidence>
<dbReference type="GO" id="GO:0005524">
    <property type="term" value="F:ATP binding"/>
    <property type="evidence" value="ECO:0007669"/>
    <property type="project" value="UniProtKB-KW"/>
</dbReference>
<feature type="transmembrane region" description="Helical" evidence="8">
    <location>
        <begin position="16"/>
        <end position="33"/>
    </location>
</feature>
<dbReference type="SMART" id="SM00382">
    <property type="entry name" value="AAA"/>
    <property type="match status" value="1"/>
</dbReference>
<dbReference type="VEuPathDB" id="TriTrypDB:TcYC6_0072060"/>
<evidence type="ECO:0000256" key="8">
    <source>
        <dbReference type="SAM" id="Phobius"/>
    </source>
</evidence>
<keyword evidence="5" id="KW-0067">ATP-binding</keyword>
<dbReference type="InterPro" id="IPR003593">
    <property type="entry name" value="AAA+_ATPase"/>
</dbReference>
<dbReference type="InterPro" id="IPR050835">
    <property type="entry name" value="ABC_transporter_sub-D"/>
</dbReference>
<evidence type="ECO:0000256" key="6">
    <source>
        <dbReference type="ARBA" id="ARBA00022989"/>
    </source>
</evidence>
<feature type="transmembrane region" description="Helical" evidence="8">
    <location>
        <begin position="128"/>
        <end position="151"/>
    </location>
</feature>
<reference evidence="11 12" key="1">
    <citation type="journal article" date="2018" name="Microb. Genom.">
        <title>Expanding an expanded genome: long-read sequencing of Trypanosoma cruzi.</title>
        <authorList>
            <person name="Berna L."/>
            <person name="Rodriguez M."/>
            <person name="Chiribao M.L."/>
            <person name="Parodi-Talice A."/>
            <person name="Pita S."/>
            <person name="Rijo G."/>
            <person name="Alvarez-Valin F."/>
            <person name="Robello C."/>
        </authorList>
    </citation>
    <scope>NUCLEOTIDE SEQUENCE [LARGE SCALE GENOMIC DNA]</scope>
    <source>
        <strain evidence="11 12">Dm28c</strain>
    </source>
</reference>
<evidence type="ECO:0000256" key="2">
    <source>
        <dbReference type="ARBA" id="ARBA00022448"/>
    </source>
</evidence>
<dbReference type="GO" id="GO:0140359">
    <property type="term" value="F:ABC-type transporter activity"/>
    <property type="evidence" value="ECO:0007669"/>
    <property type="project" value="InterPro"/>
</dbReference>
<sequence length="635" mass="70753">MTLAAELFAKVEAATVASRVLLFSLAVMLFHGIHQRMRSHQESTHPRRLVRRLSEPRKRPGVHFDRTLLRRIIELLRVCFPRIFSAESGLVLLLTSLLMLRTTLTLTFSQISASNTKALMQKNFRHFIFGLLDVAVYAIPATITGVGINYATATLEQCFRGNLQNALHQEYFEGCKMYDLAIKGLVDNPSHRVTHDVQRFCSELSGLFPAVIKPILDIAIFSSALAGFGGYGVPLVMTLYYAFVALMFRMLLPNFAGWVARSREKEGNLRLLHTQLIQHAEEVAFYRGAEIEGENAERLLESFICVERRLKRAKWWSTFINGILVKYAATGVGYAVCAVVVAREKGRLDAAALTQLFVRCTQLYIPLSVAMGRLLSLHLKVSSLCSSAHRVGELRDVLSAMERVDQGALSKIVEIPNGDEIVFRDVVIVSPSDQIVLLDYTATFKAGRHLLIMGCNGAGKTALLRTLCGLWPLRSGTVERPAMPELMFLTQRTYLPPGTLRTQLIYPAVEGEEQARRMPDEMLLQLAAEVGLNGVVEREGGLDAEKEWGEVFSGGERQRISIIRAMCHCPTFVFLDECTSAISQDVEPTLYELLQLRGVTLVTVSHREALKALHHETLILDGMGGYNMSVLGDSQ</sequence>
<keyword evidence="7 8" id="KW-0472">Membrane</keyword>
<dbReference type="VEuPathDB" id="TriTrypDB:C3747_1g404"/>
<dbReference type="GO" id="GO:0042760">
    <property type="term" value="P:very long-chain fatty acid catabolic process"/>
    <property type="evidence" value="ECO:0007669"/>
    <property type="project" value="TreeGrafter"/>
</dbReference>
<dbReference type="VEuPathDB" id="TriTrypDB:TcCLB.510431.150"/>
<dbReference type="VEuPathDB" id="TriTrypDB:TCSYLVIO_005626"/>
<dbReference type="PANTHER" id="PTHR11384:SF70">
    <property type="entry name" value="TRANSPORTER, PUTATIVE-RELATED"/>
    <property type="match status" value="1"/>
</dbReference>
<dbReference type="InterPro" id="IPR027417">
    <property type="entry name" value="P-loop_NTPase"/>
</dbReference>
<name>A0A2V2W2E6_TRYCR</name>
<evidence type="ECO:0000256" key="5">
    <source>
        <dbReference type="ARBA" id="ARBA00022840"/>
    </source>
</evidence>
<keyword evidence="6 8" id="KW-1133">Transmembrane helix</keyword>
<dbReference type="PROSITE" id="PS50893">
    <property type="entry name" value="ABC_TRANSPORTER_2"/>
    <property type="match status" value="1"/>
</dbReference>
<dbReference type="EMBL" id="PRFA01000002">
    <property type="protein sequence ID" value="PWV02691.1"/>
    <property type="molecule type" value="Genomic_DNA"/>
</dbReference>
<dbReference type="VEuPathDB" id="TriTrypDB:TcG_07342"/>
<evidence type="ECO:0000313" key="12">
    <source>
        <dbReference type="Proteomes" id="UP000246121"/>
    </source>
</evidence>
<accession>A0A2V2W2E6</accession>
<dbReference type="GO" id="GO:0005778">
    <property type="term" value="C:peroxisomal membrane"/>
    <property type="evidence" value="ECO:0007669"/>
    <property type="project" value="TreeGrafter"/>
</dbReference>